<dbReference type="AlphaFoldDB" id="A0AAN6EZQ1"/>
<dbReference type="EMBL" id="JAJGCB010000003">
    <property type="protein sequence ID" value="KAJ8994248.1"/>
    <property type="molecule type" value="Genomic_DNA"/>
</dbReference>
<gene>
    <name evidence="1" type="ORF">HRR80_002743</name>
</gene>
<proteinExistence type="predicted"/>
<comment type="caution">
    <text evidence="1">The sequence shown here is derived from an EMBL/GenBank/DDBJ whole genome shotgun (WGS) entry which is preliminary data.</text>
</comment>
<evidence type="ECO:0000313" key="2">
    <source>
        <dbReference type="Proteomes" id="UP001161757"/>
    </source>
</evidence>
<reference evidence="1" key="1">
    <citation type="submission" date="2023-01" db="EMBL/GenBank/DDBJ databases">
        <title>Exophiala dermititidis isolated from Cystic Fibrosis Patient.</title>
        <authorList>
            <person name="Kurbessoian T."/>
            <person name="Crocker A."/>
            <person name="Murante D."/>
            <person name="Hogan D.A."/>
            <person name="Stajich J.E."/>
        </authorList>
    </citation>
    <scope>NUCLEOTIDE SEQUENCE</scope>
    <source>
        <strain evidence="1">Ex8</strain>
    </source>
</reference>
<evidence type="ECO:0000313" key="1">
    <source>
        <dbReference type="EMBL" id="KAJ8994248.1"/>
    </source>
</evidence>
<accession>A0AAN6EZQ1</accession>
<name>A0AAN6EZQ1_EXODE</name>
<protein>
    <submittedName>
        <fullName evidence="1">Uncharacterized protein</fullName>
    </submittedName>
</protein>
<sequence length="143" mass="16070">MTSTSRKAVAGRSKTVLHSIIETQRLTNKVIKIAQNYQAIDGKSERLKKDISPSHPMFGQCEAGKVHCPLGSVTEVNTVTWHKKIELFVAGIAKKMGPEMVPRSCWLAATIKADLIERNTVVRDDSTKVIWYTGWIRPSRRTH</sequence>
<organism evidence="1 2">
    <name type="scientific">Exophiala dermatitidis</name>
    <name type="common">Black yeast-like fungus</name>
    <name type="synonym">Wangiella dermatitidis</name>
    <dbReference type="NCBI Taxonomy" id="5970"/>
    <lineage>
        <taxon>Eukaryota</taxon>
        <taxon>Fungi</taxon>
        <taxon>Dikarya</taxon>
        <taxon>Ascomycota</taxon>
        <taxon>Pezizomycotina</taxon>
        <taxon>Eurotiomycetes</taxon>
        <taxon>Chaetothyriomycetidae</taxon>
        <taxon>Chaetothyriales</taxon>
        <taxon>Herpotrichiellaceae</taxon>
        <taxon>Exophiala</taxon>
    </lineage>
</organism>
<dbReference type="Proteomes" id="UP001161757">
    <property type="component" value="Unassembled WGS sequence"/>
</dbReference>